<evidence type="ECO:0000256" key="5">
    <source>
        <dbReference type="ARBA" id="ARBA00022692"/>
    </source>
</evidence>
<feature type="transmembrane region" description="Helical" evidence="8">
    <location>
        <begin position="114"/>
        <end position="131"/>
    </location>
</feature>
<dbReference type="PANTHER" id="PTHR33908:SF11">
    <property type="entry name" value="MEMBRANE PROTEIN"/>
    <property type="match status" value="1"/>
</dbReference>
<organism evidence="9 10">
    <name type="scientific">Candidatus Roizmanbacteria bacterium RIFOXYA1_FULL_41_12</name>
    <dbReference type="NCBI Taxonomy" id="1802082"/>
    <lineage>
        <taxon>Bacteria</taxon>
        <taxon>Candidatus Roizmaniibacteriota</taxon>
    </lineage>
</organism>
<keyword evidence="5 8" id="KW-0812">Transmembrane</keyword>
<gene>
    <name evidence="9" type="ORF">A2209_00240</name>
</gene>
<evidence type="ECO:0000256" key="3">
    <source>
        <dbReference type="ARBA" id="ARBA00022676"/>
    </source>
</evidence>
<keyword evidence="2" id="KW-1003">Cell membrane</keyword>
<keyword evidence="3" id="KW-0328">Glycosyltransferase</keyword>
<dbReference type="GO" id="GO:0005886">
    <property type="term" value="C:plasma membrane"/>
    <property type="evidence" value="ECO:0007669"/>
    <property type="project" value="UniProtKB-SubCell"/>
</dbReference>
<dbReference type="GO" id="GO:0009103">
    <property type="term" value="P:lipopolysaccharide biosynthetic process"/>
    <property type="evidence" value="ECO:0007669"/>
    <property type="project" value="UniProtKB-ARBA"/>
</dbReference>
<evidence type="ECO:0000313" key="10">
    <source>
        <dbReference type="Proteomes" id="UP000178450"/>
    </source>
</evidence>
<feature type="transmembrane region" description="Helical" evidence="8">
    <location>
        <begin position="173"/>
        <end position="196"/>
    </location>
</feature>
<evidence type="ECO:0000256" key="4">
    <source>
        <dbReference type="ARBA" id="ARBA00022679"/>
    </source>
</evidence>
<keyword evidence="4" id="KW-0808">Transferase</keyword>
<feature type="transmembrane region" description="Helical" evidence="8">
    <location>
        <begin position="236"/>
        <end position="252"/>
    </location>
</feature>
<evidence type="ECO:0000313" key="9">
    <source>
        <dbReference type="EMBL" id="OGK64747.1"/>
    </source>
</evidence>
<sequence length="335" mass="39262">MLDLYKHWDGALYIIVAKSWYNPGSVLLQQAPLGLEPGYFTAHFPLYPLLISLFSPILGYLKSMLAVPVLFGLLYGCLFYTFLKHFKLTRQPLLLSLVALFFSPRFFVVRSIGAPETIFMFLILASIFLFMKQKIWLASLVGGLAVFTRSPGILLFFAYGAYYLERFIKEKKIVWQSIWLLLIPLSLILLFIFYYYQTGDFWAYFKSGDNIHLLFPPFQVFNQNATWVGTGWLEDIMFIYLFYLLALFNLWSKPSLRPVFWFVLVYFLAIISVEHKDIARYSLPMLPFALVAFEKFFTSRKWLLALVILLPALYVYSWNFMLHNVAPITQWNLFQ</sequence>
<feature type="transmembrane region" description="Helical" evidence="8">
    <location>
        <begin position="137"/>
        <end position="161"/>
    </location>
</feature>
<feature type="transmembrane region" description="Helical" evidence="8">
    <location>
        <begin position="65"/>
        <end position="83"/>
    </location>
</feature>
<dbReference type="AlphaFoldDB" id="A0A1F7KA44"/>
<evidence type="ECO:0000256" key="2">
    <source>
        <dbReference type="ARBA" id="ARBA00022475"/>
    </source>
</evidence>
<dbReference type="PANTHER" id="PTHR33908">
    <property type="entry name" value="MANNOSYLTRANSFERASE YKCB-RELATED"/>
    <property type="match status" value="1"/>
</dbReference>
<dbReference type="EMBL" id="MGBG01000015">
    <property type="protein sequence ID" value="OGK64747.1"/>
    <property type="molecule type" value="Genomic_DNA"/>
</dbReference>
<evidence type="ECO:0000256" key="6">
    <source>
        <dbReference type="ARBA" id="ARBA00022989"/>
    </source>
</evidence>
<comment type="subcellular location">
    <subcellularLocation>
        <location evidence="1">Cell membrane</location>
        <topology evidence="1">Multi-pass membrane protein</topology>
    </subcellularLocation>
</comment>
<dbReference type="InterPro" id="IPR050297">
    <property type="entry name" value="LipidA_mod_glycosyltrf_83"/>
</dbReference>
<evidence type="ECO:0000256" key="8">
    <source>
        <dbReference type="SAM" id="Phobius"/>
    </source>
</evidence>
<feature type="transmembrane region" description="Helical" evidence="8">
    <location>
        <begin position="38"/>
        <end position="58"/>
    </location>
</feature>
<protein>
    <recommendedName>
        <fullName evidence="11">Glycosyltransferase RgtA/B/C/D-like domain-containing protein</fullName>
    </recommendedName>
</protein>
<name>A0A1F7KA44_9BACT</name>
<feature type="transmembrane region" description="Helical" evidence="8">
    <location>
        <begin position="259"/>
        <end position="275"/>
    </location>
</feature>
<keyword evidence="7 8" id="KW-0472">Membrane</keyword>
<accession>A0A1F7KA44</accession>
<reference evidence="9 10" key="1">
    <citation type="journal article" date="2016" name="Nat. Commun.">
        <title>Thousands of microbial genomes shed light on interconnected biogeochemical processes in an aquifer system.</title>
        <authorList>
            <person name="Anantharaman K."/>
            <person name="Brown C.T."/>
            <person name="Hug L.A."/>
            <person name="Sharon I."/>
            <person name="Castelle C.J."/>
            <person name="Probst A.J."/>
            <person name="Thomas B.C."/>
            <person name="Singh A."/>
            <person name="Wilkins M.J."/>
            <person name="Karaoz U."/>
            <person name="Brodie E.L."/>
            <person name="Williams K.H."/>
            <person name="Hubbard S.S."/>
            <person name="Banfield J.F."/>
        </authorList>
    </citation>
    <scope>NUCLEOTIDE SEQUENCE [LARGE SCALE GENOMIC DNA]</scope>
</reference>
<evidence type="ECO:0000256" key="1">
    <source>
        <dbReference type="ARBA" id="ARBA00004651"/>
    </source>
</evidence>
<dbReference type="Proteomes" id="UP000178450">
    <property type="component" value="Unassembled WGS sequence"/>
</dbReference>
<comment type="caution">
    <text evidence="9">The sequence shown here is derived from an EMBL/GenBank/DDBJ whole genome shotgun (WGS) entry which is preliminary data.</text>
</comment>
<keyword evidence="6 8" id="KW-1133">Transmembrane helix</keyword>
<dbReference type="GO" id="GO:0016763">
    <property type="term" value="F:pentosyltransferase activity"/>
    <property type="evidence" value="ECO:0007669"/>
    <property type="project" value="TreeGrafter"/>
</dbReference>
<evidence type="ECO:0000256" key="7">
    <source>
        <dbReference type="ARBA" id="ARBA00023136"/>
    </source>
</evidence>
<feature type="transmembrane region" description="Helical" evidence="8">
    <location>
        <begin position="302"/>
        <end position="321"/>
    </location>
</feature>
<evidence type="ECO:0008006" key="11">
    <source>
        <dbReference type="Google" id="ProtNLM"/>
    </source>
</evidence>
<proteinExistence type="predicted"/>